<name>A0A7J6TTZ5_PEROL</name>
<feature type="non-terminal residue" evidence="1">
    <location>
        <position position="124"/>
    </location>
</feature>
<evidence type="ECO:0000313" key="2">
    <source>
        <dbReference type="Proteomes" id="UP000553632"/>
    </source>
</evidence>
<evidence type="ECO:0000313" key="1">
    <source>
        <dbReference type="EMBL" id="KAF4748595.1"/>
    </source>
</evidence>
<comment type="caution">
    <text evidence="1">The sequence shown here is derived from an EMBL/GenBank/DDBJ whole genome shotgun (WGS) entry which is preliminary data.</text>
</comment>
<protein>
    <submittedName>
        <fullName evidence="1">Uncharacterized protein</fullName>
    </submittedName>
</protein>
<accession>A0A7J6TTZ5</accession>
<keyword evidence="2" id="KW-1185">Reference proteome</keyword>
<sequence length="124" mass="14199">VIWIDEVAFKSDAKAKKDGLSERFKVRVKAYKSSEKCIRAFDKRYKERPPSYGHVQKQIIVVSEGNAEELLDYLHRGKEWLAPKLIILGPTSGQLRRRSKLVSATARNWDQLMGVVGRTLREAS</sequence>
<gene>
    <name evidence="1" type="ORF">FOZ63_014491</name>
</gene>
<organism evidence="1 2">
    <name type="scientific">Perkinsus olseni</name>
    <name type="common">Perkinsus atlanticus</name>
    <dbReference type="NCBI Taxonomy" id="32597"/>
    <lineage>
        <taxon>Eukaryota</taxon>
        <taxon>Sar</taxon>
        <taxon>Alveolata</taxon>
        <taxon>Perkinsozoa</taxon>
        <taxon>Perkinsea</taxon>
        <taxon>Perkinsida</taxon>
        <taxon>Perkinsidae</taxon>
        <taxon>Perkinsus</taxon>
    </lineage>
</organism>
<reference evidence="1 2" key="1">
    <citation type="submission" date="2020-04" db="EMBL/GenBank/DDBJ databases">
        <title>Perkinsus olseni comparative genomics.</title>
        <authorList>
            <person name="Bogema D.R."/>
        </authorList>
    </citation>
    <scope>NUCLEOTIDE SEQUENCE [LARGE SCALE GENOMIC DNA]</scope>
    <source>
        <strain evidence="1 2">ATCC PRA-207</strain>
    </source>
</reference>
<proteinExistence type="predicted"/>
<dbReference type="AlphaFoldDB" id="A0A7J6TTZ5"/>
<dbReference type="EMBL" id="JABANO010008402">
    <property type="protein sequence ID" value="KAF4748595.1"/>
    <property type="molecule type" value="Genomic_DNA"/>
</dbReference>
<dbReference type="Proteomes" id="UP000553632">
    <property type="component" value="Unassembled WGS sequence"/>
</dbReference>